<feature type="compositionally biased region" description="Basic residues" evidence="1">
    <location>
        <begin position="56"/>
        <end position="66"/>
    </location>
</feature>
<dbReference type="InterPro" id="IPR002625">
    <property type="entry name" value="Smr_dom"/>
</dbReference>
<reference evidence="3 4" key="1">
    <citation type="submission" date="2021-02" db="EMBL/GenBank/DDBJ databases">
        <title>Complete genome of Desulfoluna sp. strain ASN36.</title>
        <authorList>
            <person name="Takahashi A."/>
            <person name="Kojima H."/>
            <person name="Fukui M."/>
        </authorList>
    </citation>
    <scope>NUCLEOTIDE SEQUENCE [LARGE SCALE GENOMIC DNA]</scope>
    <source>
        <strain evidence="3 4">ASN36</strain>
    </source>
</reference>
<accession>A0ABM7PJV0</accession>
<dbReference type="InterPro" id="IPR036063">
    <property type="entry name" value="Smr_dom_sf"/>
</dbReference>
<evidence type="ECO:0000313" key="3">
    <source>
        <dbReference type="EMBL" id="BCS97471.1"/>
    </source>
</evidence>
<organism evidence="3 4">
    <name type="scientific">Desulfoluna limicola</name>
    <dbReference type="NCBI Taxonomy" id="2810562"/>
    <lineage>
        <taxon>Bacteria</taxon>
        <taxon>Pseudomonadati</taxon>
        <taxon>Thermodesulfobacteriota</taxon>
        <taxon>Desulfobacteria</taxon>
        <taxon>Desulfobacterales</taxon>
        <taxon>Desulfolunaceae</taxon>
        <taxon>Desulfoluna</taxon>
    </lineage>
</organism>
<dbReference type="Pfam" id="PF01713">
    <property type="entry name" value="Smr"/>
    <property type="match status" value="1"/>
</dbReference>
<evidence type="ECO:0000256" key="1">
    <source>
        <dbReference type="SAM" id="MobiDB-lite"/>
    </source>
</evidence>
<dbReference type="SUPFAM" id="SSF160443">
    <property type="entry name" value="SMR domain-like"/>
    <property type="match status" value="1"/>
</dbReference>
<dbReference type="EMBL" id="AP024488">
    <property type="protein sequence ID" value="BCS97471.1"/>
    <property type="molecule type" value="Genomic_DNA"/>
</dbReference>
<feature type="region of interest" description="Disordered" evidence="1">
    <location>
        <begin position="1"/>
        <end position="68"/>
    </location>
</feature>
<dbReference type="Proteomes" id="UP001320148">
    <property type="component" value="Chromosome"/>
</dbReference>
<evidence type="ECO:0000259" key="2">
    <source>
        <dbReference type="PROSITE" id="PS50828"/>
    </source>
</evidence>
<dbReference type="Gene3D" id="3.30.1370.110">
    <property type="match status" value="1"/>
</dbReference>
<proteinExistence type="predicted"/>
<sequence length="273" mass="30114">MKKAKKSPPKKGKHGISVLSAGEDLEALFHEEGTHDIPPPPKPKPRPQPTPVAPPTRKKQKKRNRHGILVLEDEKDLFALMAEEADREGDRVVGSASVRVVSEDAPPVKKVQKDRHGLPILEHGHLPACEESEEFAALLESSLSEKSGEVLLSEKVDKVGPSRTLTLKERLKRYPAPQAQLDLHGYTAAKADQTAEHYVRRAFSVGTYTLRLIVGKGLHSEHGAVLPDTIADRMTALKQEGIVLSWVWEKGKKSKSGSLIVYLNNYDTSRSPC</sequence>
<feature type="compositionally biased region" description="Basic residues" evidence="1">
    <location>
        <begin position="1"/>
        <end position="14"/>
    </location>
</feature>
<feature type="compositionally biased region" description="Pro residues" evidence="1">
    <location>
        <begin position="37"/>
        <end position="54"/>
    </location>
</feature>
<feature type="domain" description="Smr" evidence="2">
    <location>
        <begin position="181"/>
        <end position="264"/>
    </location>
</feature>
<dbReference type="PROSITE" id="PS50828">
    <property type="entry name" value="SMR"/>
    <property type="match status" value="1"/>
</dbReference>
<name>A0ABM7PJV0_9BACT</name>
<evidence type="ECO:0000313" key="4">
    <source>
        <dbReference type="Proteomes" id="UP001320148"/>
    </source>
</evidence>
<protein>
    <recommendedName>
        <fullName evidence="2">Smr domain-containing protein</fullName>
    </recommendedName>
</protein>
<gene>
    <name evidence="3" type="ORF">DSLASN_31030</name>
</gene>
<keyword evidence="4" id="KW-1185">Reference proteome</keyword>